<protein>
    <recommendedName>
        <fullName evidence="3">Peptidase C39-like domain-containing protein</fullName>
    </recommendedName>
</protein>
<sequence>MLRSLAIPFYECQASERSYQACLLMALKFVTPAESRSLSELDELCLYQAGQYPWLPLALLALSKEDWETKYVSNFPWEKYLADPAAQLKALYGKSASELAQAYPSKENLAKWLPQVKEQEALIEERLLEPDELIKLHQAGWCLIAVINIKALKGEKGVEPRCVMITGIDANSISFHDPGPEGRSNHKVGLDLFLKAWRYPADQGELVALRQAIVPIMAELE</sequence>
<evidence type="ECO:0000313" key="2">
    <source>
        <dbReference type="Proteomes" id="UP000177521"/>
    </source>
</evidence>
<dbReference type="Proteomes" id="UP000177521">
    <property type="component" value="Unassembled WGS sequence"/>
</dbReference>
<reference evidence="1 2" key="1">
    <citation type="journal article" date="2016" name="Nat. Commun.">
        <title>Thousands of microbial genomes shed light on interconnected biogeochemical processes in an aquifer system.</title>
        <authorList>
            <person name="Anantharaman K."/>
            <person name="Brown C.T."/>
            <person name="Hug L.A."/>
            <person name="Sharon I."/>
            <person name="Castelle C.J."/>
            <person name="Probst A.J."/>
            <person name="Thomas B.C."/>
            <person name="Singh A."/>
            <person name="Wilkins M.J."/>
            <person name="Karaoz U."/>
            <person name="Brodie E.L."/>
            <person name="Williams K.H."/>
            <person name="Hubbard S.S."/>
            <person name="Banfield J.F."/>
        </authorList>
    </citation>
    <scope>NUCLEOTIDE SEQUENCE [LARGE SCALE GENOMIC DNA]</scope>
</reference>
<name>A0A1F4XLL1_9BACT</name>
<gene>
    <name evidence="1" type="ORF">A2788_00140</name>
</gene>
<dbReference type="EMBL" id="MEWS01000015">
    <property type="protein sequence ID" value="OGC82601.1"/>
    <property type="molecule type" value="Genomic_DNA"/>
</dbReference>
<evidence type="ECO:0000313" key="1">
    <source>
        <dbReference type="EMBL" id="OGC82601.1"/>
    </source>
</evidence>
<proteinExistence type="predicted"/>
<organism evidence="1 2">
    <name type="scientific">Candidatus Abawacabacteria bacterium RIFCSPHIGHO2_01_FULL_46_8</name>
    <dbReference type="NCBI Taxonomy" id="1817815"/>
    <lineage>
        <taxon>Bacteria</taxon>
        <taxon>Candidatus Abawacaibacteriota</taxon>
    </lineage>
</organism>
<dbReference type="AlphaFoldDB" id="A0A1F4XLL1"/>
<comment type="caution">
    <text evidence="1">The sequence shown here is derived from an EMBL/GenBank/DDBJ whole genome shotgun (WGS) entry which is preliminary data.</text>
</comment>
<evidence type="ECO:0008006" key="3">
    <source>
        <dbReference type="Google" id="ProtNLM"/>
    </source>
</evidence>
<accession>A0A1F4XLL1</accession>